<evidence type="ECO:0000313" key="1">
    <source>
        <dbReference type="EMBL" id="MBC2602253.1"/>
    </source>
</evidence>
<gene>
    <name evidence="1" type="ORF">H5P30_10735</name>
</gene>
<protein>
    <submittedName>
        <fullName evidence="1">Uncharacterized protein</fullName>
    </submittedName>
</protein>
<evidence type="ECO:0000313" key="2">
    <source>
        <dbReference type="Proteomes" id="UP000525652"/>
    </source>
</evidence>
<keyword evidence="2" id="KW-1185">Reference proteome</keyword>
<accession>A0A7X1E4Q4</accession>
<dbReference type="RefSeq" id="WP_185692950.1">
    <property type="nucleotide sequence ID" value="NZ_JACHVA010000083.1"/>
</dbReference>
<reference evidence="1 2" key="1">
    <citation type="submission" date="2020-07" db="EMBL/GenBank/DDBJ databases">
        <authorList>
            <person name="Feng X."/>
        </authorList>
    </citation>
    <scope>NUCLEOTIDE SEQUENCE [LARGE SCALE GENOMIC DNA]</scope>
    <source>
        <strain evidence="1 2">JCM14086</strain>
    </source>
</reference>
<dbReference type="EMBL" id="JACHVA010000083">
    <property type="protein sequence ID" value="MBC2602253.1"/>
    <property type="molecule type" value="Genomic_DNA"/>
</dbReference>
<dbReference type="AlphaFoldDB" id="A0A7X1E4Q4"/>
<sequence>MVRKKNKLFPKPTLIAVLAALLGLALHAAVFFLIEIKVKTPEEVTESGEQLTYLGRADPETVALIDPLTLLVESGRQRPGPGLEDFRALSISREISSFPPFFLIENNRDWSSWIPQQTNQENPGVWLLEQSKSSLQNFGREGLADLQLPADRMTLRVLDLLEGDTSYLSLPLPEAIQETSQGATFLNPATFLLDRTHYWSRPPALLVESSGDVTVDRAIRKILSSTKNGIPRQDGYSLVTYYLPPPSSQPSP</sequence>
<dbReference type="Proteomes" id="UP000525652">
    <property type="component" value="Unassembled WGS sequence"/>
</dbReference>
<name>A0A7X1E4Q4_9BACT</name>
<comment type="caution">
    <text evidence="1">The sequence shown here is derived from an EMBL/GenBank/DDBJ whole genome shotgun (WGS) entry which is preliminary data.</text>
</comment>
<proteinExistence type="predicted"/>
<organism evidence="1 2">
    <name type="scientific">Puniceicoccus vermicola</name>
    <dbReference type="NCBI Taxonomy" id="388746"/>
    <lineage>
        <taxon>Bacteria</taxon>
        <taxon>Pseudomonadati</taxon>
        <taxon>Verrucomicrobiota</taxon>
        <taxon>Opitutia</taxon>
        <taxon>Puniceicoccales</taxon>
        <taxon>Puniceicoccaceae</taxon>
        <taxon>Puniceicoccus</taxon>
    </lineage>
</organism>